<sequence length="279" mass="29041">MKYYNALFLLSALSLTLANNLEVSDFEGNDVANSGFDAGFGESSEPDIDHNEAPLENPIVPPSFPNTSNDTPIVPPSFPNTSNDTPVVPPSFPNTPVTDNTSDQTQNDSIPDFPSVDSEVPPVTDSTGNDSTSNDSVSGSDNTPSNEDAGEGSDDYGNDDSINNIDNAQVPADNIENASVSGDNVIADTDDTNANGEGSDDYGETNANDTSDSANVNNNDVNAEAENSADEEESSTGTNAALGIAGAAALSSAGIFLWVKKSKRNNGYVQSVRTQITMV</sequence>
<comment type="caution">
    <text evidence="4">The sequence shown here is derived from an EMBL/GenBank/DDBJ whole genome shotgun (WGS) entry which is preliminary data.</text>
</comment>
<name>A0A1Y2ANA2_9FUNG</name>
<feature type="compositionally biased region" description="Polar residues" evidence="1">
    <location>
        <begin position="94"/>
        <end position="109"/>
    </location>
</feature>
<protein>
    <submittedName>
        <fullName evidence="4">Uncharacterized protein</fullName>
    </submittedName>
</protein>
<evidence type="ECO:0000313" key="5">
    <source>
        <dbReference type="Proteomes" id="UP000193920"/>
    </source>
</evidence>
<evidence type="ECO:0000256" key="1">
    <source>
        <dbReference type="SAM" id="MobiDB-lite"/>
    </source>
</evidence>
<dbReference type="Proteomes" id="UP000193920">
    <property type="component" value="Unassembled WGS sequence"/>
</dbReference>
<proteinExistence type="predicted"/>
<keyword evidence="5" id="KW-1185">Reference proteome</keyword>
<feature type="compositionally biased region" description="Low complexity" evidence="1">
    <location>
        <begin position="123"/>
        <end position="143"/>
    </location>
</feature>
<evidence type="ECO:0000313" key="4">
    <source>
        <dbReference type="EMBL" id="ORY24039.1"/>
    </source>
</evidence>
<dbReference type="AlphaFoldDB" id="A0A1Y2ANA2"/>
<feature type="compositionally biased region" description="Low complexity" evidence="1">
    <location>
        <begin position="206"/>
        <end position="226"/>
    </location>
</feature>
<feature type="transmembrane region" description="Helical" evidence="2">
    <location>
        <begin position="240"/>
        <end position="259"/>
    </location>
</feature>
<feature type="signal peptide" evidence="3">
    <location>
        <begin position="1"/>
        <end position="18"/>
    </location>
</feature>
<feature type="compositionally biased region" description="Acidic residues" evidence="1">
    <location>
        <begin position="148"/>
        <end position="158"/>
    </location>
</feature>
<keyword evidence="3" id="KW-0732">Signal</keyword>
<feature type="chain" id="PRO_5013299489" evidence="3">
    <location>
        <begin position="19"/>
        <end position="279"/>
    </location>
</feature>
<keyword evidence="2" id="KW-1133">Transmembrane helix</keyword>
<reference evidence="4 5" key="1">
    <citation type="submission" date="2016-08" db="EMBL/GenBank/DDBJ databases">
        <title>A Parts List for Fungal Cellulosomes Revealed by Comparative Genomics.</title>
        <authorList>
            <consortium name="DOE Joint Genome Institute"/>
            <person name="Haitjema C.H."/>
            <person name="Gilmore S.P."/>
            <person name="Henske J.K."/>
            <person name="Solomon K.V."/>
            <person name="De Groot R."/>
            <person name="Kuo A."/>
            <person name="Mondo S.J."/>
            <person name="Salamov A.A."/>
            <person name="Labutti K."/>
            <person name="Zhao Z."/>
            <person name="Chiniquy J."/>
            <person name="Barry K."/>
            <person name="Brewer H.M."/>
            <person name="Purvine S.O."/>
            <person name="Wright A.T."/>
            <person name="Boxma B."/>
            <person name="Van Alen T."/>
            <person name="Hackstein J.H."/>
            <person name="Baker S.E."/>
            <person name="Grigoriev I.V."/>
            <person name="O'Malley M.A."/>
        </authorList>
    </citation>
    <scope>NUCLEOTIDE SEQUENCE [LARGE SCALE GENOMIC DNA]</scope>
    <source>
        <strain evidence="4 5">G1</strain>
    </source>
</reference>
<gene>
    <name evidence="4" type="ORF">LY90DRAFT_706694</name>
</gene>
<accession>A0A1Y2ANA2</accession>
<feature type="region of interest" description="Disordered" evidence="1">
    <location>
        <begin position="37"/>
        <end position="166"/>
    </location>
</feature>
<feature type="region of interest" description="Disordered" evidence="1">
    <location>
        <begin position="183"/>
        <end position="237"/>
    </location>
</feature>
<dbReference type="EMBL" id="MCOG01000227">
    <property type="protein sequence ID" value="ORY24039.1"/>
    <property type="molecule type" value="Genomic_DNA"/>
</dbReference>
<evidence type="ECO:0000256" key="3">
    <source>
        <dbReference type="SAM" id="SignalP"/>
    </source>
</evidence>
<keyword evidence="2" id="KW-0812">Transmembrane</keyword>
<keyword evidence="2" id="KW-0472">Membrane</keyword>
<organism evidence="4 5">
    <name type="scientific">Neocallimastix californiae</name>
    <dbReference type="NCBI Taxonomy" id="1754190"/>
    <lineage>
        <taxon>Eukaryota</taxon>
        <taxon>Fungi</taxon>
        <taxon>Fungi incertae sedis</taxon>
        <taxon>Chytridiomycota</taxon>
        <taxon>Chytridiomycota incertae sedis</taxon>
        <taxon>Neocallimastigomycetes</taxon>
        <taxon>Neocallimastigales</taxon>
        <taxon>Neocallimastigaceae</taxon>
        <taxon>Neocallimastix</taxon>
    </lineage>
</organism>
<evidence type="ECO:0000256" key="2">
    <source>
        <dbReference type="SAM" id="Phobius"/>
    </source>
</evidence>